<evidence type="ECO:0000313" key="2">
    <source>
        <dbReference type="Proteomes" id="UP000239425"/>
    </source>
</evidence>
<organism evidence="1 2">
    <name type="scientific">Holospora curviuscula</name>
    <dbReference type="NCBI Taxonomy" id="1082868"/>
    <lineage>
        <taxon>Bacteria</taxon>
        <taxon>Pseudomonadati</taxon>
        <taxon>Pseudomonadota</taxon>
        <taxon>Alphaproteobacteria</taxon>
        <taxon>Holosporales</taxon>
        <taxon>Holosporaceae</taxon>
        <taxon>Holospora</taxon>
    </lineage>
</organism>
<proteinExistence type="predicted"/>
<dbReference type="GO" id="GO:0006261">
    <property type="term" value="P:DNA-templated DNA replication"/>
    <property type="evidence" value="ECO:0007669"/>
    <property type="project" value="TreeGrafter"/>
</dbReference>
<reference evidence="1 2" key="1">
    <citation type="submission" date="2017-11" db="EMBL/GenBank/DDBJ databases">
        <title>Comparative genomic analysis of Holospora spp., intranuclear symbionts of paramecia.</title>
        <authorList>
            <person name="Garushyants S.K."/>
            <person name="Beliavskaya A."/>
            <person name="Malko D.B."/>
            <person name="Logacheva M.D."/>
            <person name="Rautian M.S."/>
            <person name="Gelfand M.S."/>
        </authorList>
    </citation>
    <scope>NUCLEOTIDE SEQUENCE [LARGE SCALE GENOMIC DNA]</scope>
    <source>
        <strain evidence="2">02AZ16</strain>
    </source>
</reference>
<dbReference type="OrthoDB" id="9811073at2"/>
<evidence type="ECO:0000313" key="1">
    <source>
        <dbReference type="EMBL" id="PPE03472.1"/>
    </source>
</evidence>
<dbReference type="SUPFAM" id="SSF52540">
    <property type="entry name" value="P-loop containing nucleoside triphosphate hydrolases"/>
    <property type="match status" value="1"/>
</dbReference>
<dbReference type="PANTHER" id="PTHR11669">
    <property type="entry name" value="REPLICATION FACTOR C / DNA POLYMERASE III GAMMA-TAU SUBUNIT"/>
    <property type="match status" value="1"/>
</dbReference>
<keyword evidence="2" id="KW-1185">Reference proteome</keyword>
<dbReference type="AlphaFoldDB" id="A0A2S5R8G6"/>
<dbReference type="InterPro" id="IPR027417">
    <property type="entry name" value="P-loop_NTPase"/>
</dbReference>
<gene>
    <name evidence="1" type="ORF">HCUR_01079</name>
</gene>
<sequence>MEQYASTIKKIYNNLGENPKFLGFLLGYEDVVKQFQRALEGGRLPHSWLFLGEDGLGKTTLCYALACLALGYEGSLKWEDAHRLSQNIVYRRVISRAHPELHVLSLPITLDQIRSIKKRLLQTSVSDSWKVIILPRLDLLRHDCVNALLKIVEDPPEKSLFLFTAVHSAFPATLLSRCCVYPLRPWSKEVFFPRLKIVLNRLEICTDNITVESNEFPQKFQDWIYAFTRGSLGKAVRILSSGKVDLIQRAWDFLNVSFHEGPCPLPFELAHHLYQNIDLFQEVVFLWAFDKLSQYFHQRKQCLLLDQLLRSIQIWFQQAKDFHMDPVFLVQKIISNVALIPQKSVFNTSIVA</sequence>
<dbReference type="EMBL" id="PHHC01000098">
    <property type="protein sequence ID" value="PPE03472.1"/>
    <property type="molecule type" value="Genomic_DNA"/>
</dbReference>
<accession>A0A2S5R8G6</accession>
<dbReference type="RefSeq" id="WP_104207049.1">
    <property type="nucleotide sequence ID" value="NZ_PHHC01000098.1"/>
</dbReference>
<dbReference type="PANTHER" id="PTHR11669:SF8">
    <property type="entry name" value="DNA POLYMERASE III SUBUNIT DELTA"/>
    <property type="match status" value="1"/>
</dbReference>
<protein>
    <submittedName>
        <fullName evidence="1">DNA polymerase III subunit delta</fullName>
    </submittedName>
</protein>
<dbReference type="Proteomes" id="UP000239425">
    <property type="component" value="Unassembled WGS sequence"/>
</dbReference>
<comment type="caution">
    <text evidence="1">The sequence shown here is derived from an EMBL/GenBank/DDBJ whole genome shotgun (WGS) entry which is preliminary data.</text>
</comment>
<dbReference type="InterPro" id="IPR050238">
    <property type="entry name" value="DNA_Rep/Repair_Clamp_Loader"/>
</dbReference>
<dbReference type="Gene3D" id="3.40.50.300">
    <property type="entry name" value="P-loop containing nucleotide triphosphate hydrolases"/>
    <property type="match status" value="1"/>
</dbReference>
<dbReference type="Pfam" id="PF13177">
    <property type="entry name" value="DNA_pol3_delta2"/>
    <property type="match status" value="1"/>
</dbReference>
<name>A0A2S5R8G6_9PROT</name>